<dbReference type="InterPro" id="IPR029063">
    <property type="entry name" value="SAM-dependent_MTases_sf"/>
</dbReference>
<dbReference type="InterPro" id="IPR000241">
    <property type="entry name" value="RlmKL-like_Mtase"/>
</dbReference>
<accession>E1WZB0</accession>
<dbReference type="CDD" id="cd11715">
    <property type="entry name" value="THUMP_AdoMetMT"/>
    <property type="match status" value="1"/>
</dbReference>
<evidence type="ECO:0000313" key="5">
    <source>
        <dbReference type="EMBL" id="CBW27798.1"/>
    </source>
</evidence>
<dbReference type="InterPro" id="IPR002052">
    <property type="entry name" value="DNA_methylase_N6_adenine_CS"/>
</dbReference>
<dbReference type="PROSITE" id="PS00092">
    <property type="entry name" value="N6_MTASE"/>
    <property type="match status" value="1"/>
</dbReference>
<dbReference type="Pfam" id="PF02926">
    <property type="entry name" value="THUMP"/>
    <property type="match status" value="1"/>
</dbReference>
<proteinExistence type="predicted"/>
<keyword evidence="1" id="KW-0489">Methyltransferase</keyword>
<reference evidence="6" key="1">
    <citation type="journal article" date="2013" name="ISME J.">
        <title>A small predatory core genome in the divergent marine Bacteriovorax marinus SJ and the terrestrial Bdellovibrio bacteriovorus.</title>
        <authorList>
            <person name="Crossman L.C."/>
            <person name="Chen H."/>
            <person name="Cerdeno-Tarraga A.M."/>
            <person name="Brooks K."/>
            <person name="Quail M.A."/>
            <person name="Pineiro S.A."/>
            <person name="Hobley L."/>
            <person name="Sockett R.E."/>
            <person name="Bentley S.D."/>
            <person name="Parkhill J."/>
            <person name="Williams H.N."/>
            <person name="Stine O.C."/>
        </authorList>
    </citation>
    <scope>NUCLEOTIDE SEQUENCE [LARGE SCALE GENOMIC DNA]</scope>
    <source>
        <strain evidence="6">ATCC BAA-682 / DSM 15412 / SJ</strain>
    </source>
</reference>
<dbReference type="eggNOG" id="COG0116">
    <property type="taxonomic scope" value="Bacteria"/>
</dbReference>
<evidence type="ECO:0000256" key="2">
    <source>
        <dbReference type="ARBA" id="ARBA00022679"/>
    </source>
</evidence>
<dbReference type="GO" id="GO:0008990">
    <property type="term" value="F:rRNA (guanine-N2-)-methyltransferase activity"/>
    <property type="evidence" value="ECO:0007669"/>
    <property type="project" value="TreeGrafter"/>
</dbReference>
<dbReference type="PATRIC" id="fig|862908.3.peg.2904"/>
<evidence type="ECO:0000259" key="4">
    <source>
        <dbReference type="PROSITE" id="PS51165"/>
    </source>
</evidence>
<dbReference type="InterPro" id="IPR004114">
    <property type="entry name" value="THUMP_dom"/>
</dbReference>
<name>E1WZB0_HALMS</name>
<dbReference type="PANTHER" id="PTHR47313">
    <property type="entry name" value="RIBOSOMAL RNA LARGE SUBUNIT METHYLTRANSFERASE K/L"/>
    <property type="match status" value="1"/>
</dbReference>
<sequence>MTGIIMNKKRTREKVSESERLSWYFASCPGGLEELLLEEIKKFDGEDFQQFTGGIRFKAKQWNVIELIINSRLASRVYLEVHQYKFEKDSDHYALAKDKWWHHLFSVNQTFKISTLFDRDANKFFNNSMVMSLRLKDAIVDSFRQNVGPRPNISKDAPDISFLQRIEGIKGQKGWFNRIYLDLCGSPLSHRGYRPHGHEAPMRENLASAIIQSTDWNKDEDIFMDPMCGSGTIIIEALYLAANLPGAWIKLLPIVKKSQVFAFQDHLWYKREDHQERLEEYAMDLLKKGEESINQLPGGQFFGSDISNKALSVFRKSMRLANFPEDLVEIHNADALELKPFDEAPGIVITNPPYGERLAQEEDLPAFYHDLGENFKANYKGFRCYVLTSDQEYRKAISLQTSMRKPFFNGGIECRLLKYDIR</sequence>
<feature type="domain" description="THUMP" evidence="4">
    <location>
        <begin position="63"/>
        <end position="183"/>
    </location>
</feature>
<organism evidence="5 6">
    <name type="scientific">Halobacteriovorax marinus (strain ATCC BAA-682 / DSM 15412 / SJ)</name>
    <name type="common">Bacteriovorax marinus</name>
    <dbReference type="NCBI Taxonomy" id="862908"/>
    <lineage>
        <taxon>Bacteria</taxon>
        <taxon>Pseudomonadati</taxon>
        <taxon>Bdellovibrionota</taxon>
        <taxon>Bacteriovoracia</taxon>
        <taxon>Bacteriovoracales</taxon>
        <taxon>Halobacteriovoraceae</taxon>
        <taxon>Halobacteriovorax</taxon>
    </lineage>
</organism>
<dbReference type="HOGENOM" id="CLU_032119_3_0_7"/>
<dbReference type="STRING" id="862908.BMS_3036"/>
<protein>
    <recommendedName>
        <fullName evidence="4">THUMP domain-containing protein</fullName>
    </recommendedName>
</protein>
<dbReference type="AlphaFoldDB" id="E1WZB0"/>
<dbReference type="InterPro" id="IPR053943">
    <property type="entry name" value="RlmKL-like_Mtase_CS"/>
</dbReference>
<dbReference type="Gene3D" id="3.30.2130.30">
    <property type="match status" value="1"/>
</dbReference>
<dbReference type="SUPFAM" id="SSF53335">
    <property type="entry name" value="S-adenosyl-L-methionine-dependent methyltransferases"/>
    <property type="match status" value="1"/>
</dbReference>
<dbReference type="GO" id="GO:0003723">
    <property type="term" value="F:RNA binding"/>
    <property type="evidence" value="ECO:0007669"/>
    <property type="project" value="UniProtKB-UniRule"/>
</dbReference>
<dbReference type="PROSITE" id="PS51165">
    <property type="entry name" value="THUMP"/>
    <property type="match status" value="1"/>
</dbReference>
<keyword evidence="2" id="KW-0808">Transferase</keyword>
<dbReference type="GO" id="GO:0070043">
    <property type="term" value="F:rRNA (guanine-N7-)-methyltransferase activity"/>
    <property type="evidence" value="ECO:0007669"/>
    <property type="project" value="TreeGrafter"/>
</dbReference>
<dbReference type="InterPro" id="IPR054170">
    <property type="entry name" value="RlmL_1st"/>
</dbReference>
<keyword evidence="3" id="KW-0694">RNA-binding</keyword>
<dbReference type="KEGG" id="bmx:BMS_3036"/>
<dbReference type="Gene3D" id="3.40.50.150">
    <property type="entry name" value="Vaccinia Virus protein VP39"/>
    <property type="match status" value="1"/>
</dbReference>
<dbReference type="PROSITE" id="PS01261">
    <property type="entry name" value="UPF0020"/>
    <property type="match status" value="1"/>
</dbReference>
<evidence type="ECO:0000256" key="1">
    <source>
        <dbReference type="ARBA" id="ARBA00022603"/>
    </source>
</evidence>
<gene>
    <name evidence="5" type="ordered locus">BMS_3036</name>
</gene>
<dbReference type="Pfam" id="PF22020">
    <property type="entry name" value="RlmL_1st"/>
    <property type="match status" value="1"/>
</dbReference>
<dbReference type="PANTHER" id="PTHR47313:SF1">
    <property type="entry name" value="RIBOSOMAL RNA LARGE SUBUNIT METHYLTRANSFERASE K_L"/>
    <property type="match status" value="1"/>
</dbReference>
<keyword evidence="6" id="KW-1185">Reference proteome</keyword>
<dbReference type="Pfam" id="PF01170">
    <property type="entry name" value="UPF0020"/>
    <property type="match status" value="1"/>
</dbReference>
<evidence type="ECO:0000256" key="3">
    <source>
        <dbReference type="PROSITE-ProRule" id="PRU00529"/>
    </source>
</evidence>
<dbReference type="Proteomes" id="UP000008963">
    <property type="component" value="Chromosome"/>
</dbReference>
<dbReference type="EMBL" id="FQ312005">
    <property type="protein sequence ID" value="CBW27798.1"/>
    <property type="molecule type" value="Genomic_DNA"/>
</dbReference>
<evidence type="ECO:0000313" key="6">
    <source>
        <dbReference type="Proteomes" id="UP000008963"/>
    </source>
</evidence>